<dbReference type="EMBL" id="JANYMP010000009">
    <property type="protein sequence ID" value="MCS7479110.1"/>
    <property type="molecule type" value="Genomic_DNA"/>
</dbReference>
<gene>
    <name evidence="1" type="ORF">NZH93_19795</name>
</gene>
<accession>A0A9X2VM31</accession>
<keyword evidence="2" id="KW-1185">Reference proteome</keyword>
<organism evidence="1 2">
    <name type="scientific">Umezawaea endophytica</name>
    <dbReference type="NCBI Taxonomy" id="1654476"/>
    <lineage>
        <taxon>Bacteria</taxon>
        <taxon>Bacillati</taxon>
        <taxon>Actinomycetota</taxon>
        <taxon>Actinomycetes</taxon>
        <taxon>Pseudonocardiales</taxon>
        <taxon>Pseudonocardiaceae</taxon>
        <taxon>Umezawaea</taxon>
    </lineage>
</organism>
<name>A0A9X2VM31_9PSEU</name>
<evidence type="ECO:0000313" key="1">
    <source>
        <dbReference type="EMBL" id="MCS7479110.1"/>
    </source>
</evidence>
<dbReference type="AlphaFoldDB" id="A0A9X2VM31"/>
<evidence type="ECO:0000313" key="2">
    <source>
        <dbReference type="Proteomes" id="UP001141259"/>
    </source>
</evidence>
<protein>
    <submittedName>
        <fullName evidence="1">Uncharacterized protein</fullName>
    </submittedName>
</protein>
<comment type="caution">
    <text evidence="1">The sequence shown here is derived from an EMBL/GenBank/DDBJ whole genome shotgun (WGS) entry which is preliminary data.</text>
</comment>
<sequence length="229" mass="25454">MSNFMDIPTPPWTLQNYVHLLDVLVSREIRTVTIQEYDCGGEGVWLRHDVEVDLHAAVAMARVEAERGVRAHYFICAASPLVAGQERLSRTVADELRSLGHVVGVHVLLEPFATFDERLARDRVLVGVDVDGDASIHAPGVHAAFLAKIESARRVYRRLVSGGPYYSDSTGSWRRSDPADLLVSGTPGAQLLTHPYWWSKGIDTSPHHATGDLEIKQFMPQLYSRISND</sequence>
<dbReference type="RefSeq" id="WP_259624617.1">
    <property type="nucleotide sequence ID" value="NZ_JANYMP010000009.1"/>
</dbReference>
<proteinExistence type="predicted"/>
<reference evidence="1" key="1">
    <citation type="submission" date="2022-08" db="EMBL/GenBank/DDBJ databases">
        <authorList>
            <person name="Tistechok S."/>
            <person name="Samborskyy M."/>
            <person name="Roman I."/>
        </authorList>
    </citation>
    <scope>NUCLEOTIDE SEQUENCE</scope>
    <source>
        <strain evidence="1">DSM 103496</strain>
    </source>
</reference>
<dbReference type="Proteomes" id="UP001141259">
    <property type="component" value="Unassembled WGS sequence"/>
</dbReference>